<dbReference type="SUPFAM" id="SSF48726">
    <property type="entry name" value="Immunoglobulin"/>
    <property type="match status" value="1"/>
</dbReference>
<accession>A0A401NGH2</accession>
<dbReference type="InterPro" id="IPR036179">
    <property type="entry name" value="Ig-like_dom_sf"/>
</dbReference>
<dbReference type="OrthoDB" id="10043043at2759"/>
<dbReference type="Gene3D" id="2.60.40.10">
    <property type="entry name" value="Immunoglobulins"/>
    <property type="match status" value="1"/>
</dbReference>
<feature type="domain" description="Immunoglobulin C1-set" evidence="3">
    <location>
        <begin position="29"/>
        <end position="84"/>
    </location>
</feature>
<evidence type="ECO:0000313" key="5">
    <source>
        <dbReference type="Proteomes" id="UP000288216"/>
    </source>
</evidence>
<dbReference type="InterPro" id="IPR013783">
    <property type="entry name" value="Ig-like_fold"/>
</dbReference>
<sequence length="117" mass="12976">MGAIVLKLCLFVIGPVVGLKVIQSPPVLDLNISWIVEGDVSYQTEPDSLTVNRDNTYNLSSRLQITDTHRDQGTAVICEVQHITHSELSIPVIIRYLIIFVGISLLLTAMICVQIFK</sequence>
<evidence type="ECO:0000256" key="2">
    <source>
        <dbReference type="SAM" id="SignalP"/>
    </source>
</evidence>
<feature type="chain" id="PRO_5019155016" description="Immunoglobulin C1-set domain-containing protein" evidence="2">
    <location>
        <begin position="19"/>
        <end position="117"/>
    </location>
</feature>
<keyword evidence="2" id="KW-0732">Signal</keyword>
<dbReference type="AlphaFoldDB" id="A0A401NGH2"/>
<proteinExistence type="predicted"/>
<evidence type="ECO:0000256" key="1">
    <source>
        <dbReference type="SAM" id="Phobius"/>
    </source>
</evidence>
<comment type="caution">
    <text evidence="4">The sequence shown here is derived from an EMBL/GenBank/DDBJ whole genome shotgun (WGS) entry which is preliminary data.</text>
</comment>
<organism evidence="4 5">
    <name type="scientific">Scyliorhinus torazame</name>
    <name type="common">Cloudy catshark</name>
    <name type="synonym">Catulus torazame</name>
    <dbReference type="NCBI Taxonomy" id="75743"/>
    <lineage>
        <taxon>Eukaryota</taxon>
        <taxon>Metazoa</taxon>
        <taxon>Chordata</taxon>
        <taxon>Craniata</taxon>
        <taxon>Vertebrata</taxon>
        <taxon>Chondrichthyes</taxon>
        <taxon>Elasmobranchii</taxon>
        <taxon>Galeomorphii</taxon>
        <taxon>Galeoidea</taxon>
        <taxon>Carcharhiniformes</taxon>
        <taxon>Scyliorhinidae</taxon>
        <taxon>Scyliorhinus</taxon>
    </lineage>
</organism>
<keyword evidence="1" id="KW-1133">Transmembrane helix</keyword>
<keyword evidence="1" id="KW-0812">Transmembrane</keyword>
<protein>
    <recommendedName>
        <fullName evidence="3">Immunoglobulin C1-set domain-containing protein</fullName>
    </recommendedName>
</protein>
<dbReference type="Pfam" id="PF07654">
    <property type="entry name" value="C1-set"/>
    <property type="match status" value="1"/>
</dbReference>
<keyword evidence="5" id="KW-1185">Reference proteome</keyword>
<feature type="signal peptide" evidence="2">
    <location>
        <begin position="1"/>
        <end position="18"/>
    </location>
</feature>
<feature type="transmembrane region" description="Helical" evidence="1">
    <location>
        <begin position="93"/>
        <end position="116"/>
    </location>
</feature>
<dbReference type="EMBL" id="BFAA01003625">
    <property type="protein sequence ID" value="GCB60020.1"/>
    <property type="molecule type" value="Genomic_DNA"/>
</dbReference>
<evidence type="ECO:0000313" key="4">
    <source>
        <dbReference type="EMBL" id="GCB60020.1"/>
    </source>
</evidence>
<reference evidence="4 5" key="1">
    <citation type="journal article" date="2018" name="Nat. Ecol. Evol.">
        <title>Shark genomes provide insights into elasmobranch evolution and the origin of vertebrates.</title>
        <authorList>
            <person name="Hara Y"/>
            <person name="Yamaguchi K"/>
            <person name="Onimaru K"/>
            <person name="Kadota M"/>
            <person name="Koyanagi M"/>
            <person name="Keeley SD"/>
            <person name="Tatsumi K"/>
            <person name="Tanaka K"/>
            <person name="Motone F"/>
            <person name="Kageyama Y"/>
            <person name="Nozu R"/>
            <person name="Adachi N"/>
            <person name="Nishimura O"/>
            <person name="Nakagawa R"/>
            <person name="Tanegashima C"/>
            <person name="Kiyatake I"/>
            <person name="Matsumoto R"/>
            <person name="Murakumo K"/>
            <person name="Nishida K"/>
            <person name="Terakita A"/>
            <person name="Kuratani S"/>
            <person name="Sato K"/>
            <person name="Hyodo S Kuraku.S."/>
        </authorList>
    </citation>
    <scope>NUCLEOTIDE SEQUENCE [LARGE SCALE GENOMIC DNA]</scope>
</reference>
<dbReference type="Proteomes" id="UP000288216">
    <property type="component" value="Unassembled WGS sequence"/>
</dbReference>
<name>A0A401NGH2_SCYTO</name>
<evidence type="ECO:0000259" key="3">
    <source>
        <dbReference type="Pfam" id="PF07654"/>
    </source>
</evidence>
<gene>
    <name evidence="4" type="ORF">scyTo_0009096</name>
</gene>
<keyword evidence="1" id="KW-0472">Membrane</keyword>
<dbReference type="InterPro" id="IPR003597">
    <property type="entry name" value="Ig_C1-set"/>
</dbReference>